<comment type="caution">
    <text evidence="2">The sequence shown here is derived from an EMBL/GenBank/DDBJ whole genome shotgun (WGS) entry which is preliminary data.</text>
</comment>
<accession>A0A851HSN4</accession>
<keyword evidence="1" id="KW-0812">Transmembrane</keyword>
<name>A0A851HSN4_9GAMM</name>
<evidence type="ECO:0000313" key="2">
    <source>
        <dbReference type="EMBL" id="NWN90302.1"/>
    </source>
</evidence>
<dbReference type="AlphaFoldDB" id="A0A851HSN4"/>
<proteinExistence type="predicted"/>
<sequence>MERVEQCKQTVGKFVFSEFVIFLSQIAVFFMVAVFTSNFLNSEDALVEFANQKINSGALSEIGLTFLAILMVIGLFSAVGKVFDNKYVDSYVDEVLREMPKTIYVFGSAATGTMLAISLFIHLHPETGPSAQGVAFLSLFFAFVAFVYGCGFSFAFKRKTHIIKSCNKKMQPATNMPDNHEVKGKSVQNVEFFNLCVADILGACYYQFPVKVDLKFDEIGNRVASQFPSEDNEVFFDTVMTSSEVAAATIRWLSSAGYLWVGKEFYGGVSSSTLTPKSLELLNMVPDAIQQKTTIGSVLASESKKLGREGVLSIVRTFLAEGAKLYLPSSF</sequence>
<keyword evidence="1" id="KW-1133">Transmembrane helix</keyword>
<feature type="transmembrane region" description="Helical" evidence="1">
    <location>
        <begin position="20"/>
        <end position="42"/>
    </location>
</feature>
<feature type="transmembrane region" description="Helical" evidence="1">
    <location>
        <begin position="62"/>
        <end position="83"/>
    </location>
</feature>
<gene>
    <name evidence="2" type="ORF">HLV39_02160</name>
</gene>
<protein>
    <submittedName>
        <fullName evidence="2">Uncharacterized protein</fullName>
    </submittedName>
</protein>
<keyword evidence="1" id="KW-0472">Membrane</keyword>
<feature type="transmembrane region" description="Helical" evidence="1">
    <location>
        <begin position="103"/>
        <end position="123"/>
    </location>
</feature>
<dbReference type="EMBL" id="JABEVQ010000001">
    <property type="protein sequence ID" value="NWN90302.1"/>
    <property type="molecule type" value="Genomic_DNA"/>
</dbReference>
<dbReference type="Proteomes" id="UP000536442">
    <property type="component" value="Unassembled WGS sequence"/>
</dbReference>
<evidence type="ECO:0000313" key="3">
    <source>
        <dbReference type="Proteomes" id="UP000536442"/>
    </source>
</evidence>
<feature type="transmembrane region" description="Helical" evidence="1">
    <location>
        <begin position="135"/>
        <end position="156"/>
    </location>
</feature>
<keyword evidence="3" id="KW-1185">Reference proteome</keyword>
<evidence type="ECO:0000256" key="1">
    <source>
        <dbReference type="SAM" id="Phobius"/>
    </source>
</evidence>
<reference evidence="2 3" key="1">
    <citation type="submission" date="2020-03" db="EMBL/GenBank/DDBJ databases">
        <title>Metagenomic, metatranscriptomic, and metabolomic analyses revealed the key microbes and metabolic features during the fermentation of ganjang, Korean traditional soy sauce.</title>
        <authorList>
            <person name="Chun B.H."/>
            <person name="Jeon C.O."/>
        </authorList>
    </citation>
    <scope>NUCLEOTIDE SEQUENCE [LARGE SCALE GENOMIC DNA]</scope>
    <source>
        <strain evidence="2 3">KG14</strain>
    </source>
</reference>
<organism evidence="2 3">
    <name type="scientific">Marinobacter adhaerens</name>
    <dbReference type="NCBI Taxonomy" id="1033846"/>
    <lineage>
        <taxon>Bacteria</taxon>
        <taxon>Pseudomonadati</taxon>
        <taxon>Pseudomonadota</taxon>
        <taxon>Gammaproteobacteria</taxon>
        <taxon>Pseudomonadales</taxon>
        <taxon>Marinobacteraceae</taxon>
        <taxon>Marinobacter</taxon>
    </lineage>
</organism>